<gene>
    <name evidence="1" type="ORF">QOZ99_000231</name>
</gene>
<dbReference type="InterPro" id="IPR010282">
    <property type="entry name" value="Uncharacterised_HutD/Ves"/>
</dbReference>
<evidence type="ECO:0000313" key="1">
    <source>
        <dbReference type="EMBL" id="MDQ0509354.1"/>
    </source>
</evidence>
<organism evidence="1 2">
    <name type="scientific">Ancylobacter amanitiformis</name>
    <dbReference type="NCBI Taxonomy" id="217069"/>
    <lineage>
        <taxon>Bacteria</taxon>
        <taxon>Pseudomonadati</taxon>
        <taxon>Pseudomonadota</taxon>
        <taxon>Alphaproteobacteria</taxon>
        <taxon>Hyphomicrobiales</taxon>
        <taxon>Xanthobacteraceae</taxon>
        <taxon>Ancylobacter</taxon>
    </lineage>
</organism>
<dbReference type="InterPro" id="IPR014710">
    <property type="entry name" value="RmlC-like_jellyroll"/>
</dbReference>
<comment type="caution">
    <text evidence="1">The sequence shown here is derived from an EMBL/GenBank/DDBJ whole genome shotgun (WGS) entry which is preliminary data.</text>
</comment>
<proteinExistence type="predicted"/>
<dbReference type="SUPFAM" id="SSF51182">
    <property type="entry name" value="RmlC-like cupins"/>
    <property type="match status" value="1"/>
</dbReference>
<dbReference type="CDD" id="cd20293">
    <property type="entry name" value="cupin_HutD_N"/>
    <property type="match status" value="1"/>
</dbReference>
<dbReference type="Gene3D" id="2.60.120.10">
    <property type="entry name" value="Jelly Rolls"/>
    <property type="match status" value="1"/>
</dbReference>
<dbReference type="EMBL" id="JAUSVR010000001">
    <property type="protein sequence ID" value="MDQ0509354.1"/>
    <property type="molecule type" value="Genomic_DNA"/>
</dbReference>
<dbReference type="Pfam" id="PF05962">
    <property type="entry name" value="HutD"/>
    <property type="match status" value="1"/>
</dbReference>
<keyword evidence="2" id="KW-1185">Reference proteome</keyword>
<dbReference type="InterPro" id="IPR011051">
    <property type="entry name" value="RmlC_Cupin_sf"/>
</dbReference>
<name>A0ABU0LL14_9HYPH</name>
<evidence type="ECO:0000313" key="2">
    <source>
        <dbReference type="Proteomes" id="UP001235094"/>
    </source>
</evidence>
<reference evidence="1 2" key="1">
    <citation type="submission" date="2023-07" db="EMBL/GenBank/DDBJ databases">
        <title>Genomic Encyclopedia of Type Strains, Phase IV (KMG-IV): sequencing the most valuable type-strain genomes for metagenomic binning, comparative biology and taxonomic classification.</title>
        <authorList>
            <person name="Goeker M."/>
        </authorList>
    </citation>
    <scope>NUCLEOTIDE SEQUENCE [LARGE SCALE GENOMIC DNA]</scope>
    <source>
        <strain evidence="1 2">DSM 15561</strain>
    </source>
</reference>
<sequence>MQILRAADHRVMPWKNGGGSTTEIAVFPEGAGLDAFLWRISMAGVSEDGPFSLFPAIDRSLAVLAGEGIVLEAEGRAPERVGLASAPARFPGDVRTHASLVGGPILDLNVMTRRGRYAHRLTRHVTAARCGIVPEGEVALLLSRSPGLDVGGQVLGVNDAARLPGAVDVTPQGPSEFFLVELWPETGG</sequence>
<dbReference type="Proteomes" id="UP001235094">
    <property type="component" value="Unassembled WGS sequence"/>
</dbReference>
<dbReference type="PANTHER" id="PTHR37943">
    <property type="entry name" value="PROTEIN VES"/>
    <property type="match status" value="1"/>
</dbReference>
<protein>
    <submittedName>
        <fullName evidence="1">Environmental stress-induced protein Ves</fullName>
    </submittedName>
</protein>
<dbReference type="PANTHER" id="PTHR37943:SF1">
    <property type="entry name" value="PROTEIN VES"/>
    <property type="match status" value="1"/>
</dbReference>
<accession>A0ABU0LL14</accession>
<dbReference type="RefSeq" id="WP_306888041.1">
    <property type="nucleotide sequence ID" value="NZ_JAUSVR010000001.1"/>
</dbReference>